<dbReference type="PANTHER" id="PTHR13343:SF22">
    <property type="entry name" value="GLUTAMYL-TRNA REDUCTASE-BINDING PROTEIN, CHLOROPLASTIC"/>
    <property type="match status" value="1"/>
</dbReference>
<dbReference type="PANTHER" id="PTHR13343">
    <property type="entry name" value="CREG1 PROTEIN"/>
    <property type="match status" value="1"/>
</dbReference>
<reference evidence="1 2" key="1">
    <citation type="submission" date="2020-04" db="EMBL/GenBank/DDBJ databases">
        <title>Plant Genome Project.</title>
        <authorList>
            <person name="Zhang R.-G."/>
        </authorList>
    </citation>
    <scope>NUCLEOTIDE SEQUENCE [LARGE SCALE GENOMIC DNA]</scope>
    <source>
        <strain evidence="1">YNK0</strain>
        <tissue evidence="1">Leaf</tissue>
    </source>
</reference>
<dbReference type="Gene3D" id="2.30.110.10">
    <property type="entry name" value="Electron Transport, Fmn-binding Protein, Chain A"/>
    <property type="match status" value="1"/>
</dbReference>
<gene>
    <name evidence="1" type="ORF">HHK36_013717</name>
</gene>
<dbReference type="OMA" id="EGMPILC"/>
<sequence>MVPHPQSLTTTYLSPSIFPHSRFSKNISISSAQPIKGTHLNHSKKTPSLKFSFQPLKCSVSVVSEPIQMESRSKPFPAEVSRTIMELSSRGTLSTLTQEGWPLGTGVRFAVDREGMPILCFNDANRKFSIDRRSSLHVQVTPFNCSVLFCLQFVENLKCSKTACFSQELHSIWKERFGEEVDEDLIYVVAVERVLQIEDFKEDGVWVNSSEYKNANPDPLRDYAEKIVNEINTNYMEDVHRFCNIYVDLDFQVHTQHRFTF</sequence>
<evidence type="ECO:0000313" key="2">
    <source>
        <dbReference type="Proteomes" id="UP000655225"/>
    </source>
</evidence>
<protein>
    <submittedName>
        <fullName evidence="1">Uncharacterized protein</fullName>
    </submittedName>
</protein>
<dbReference type="InterPro" id="IPR037119">
    <property type="entry name" value="Haem_oxidase_HugZ-like_sf"/>
</dbReference>
<dbReference type="GO" id="GO:0009507">
    <property type="term" value="C:chloroplast"/>
    <property type="evidence" value="ECO:0007669"/>
    <property type="project" value="TreeGrafter"/>
</dbReference>
<dbReference type="AlphaFoldDB" id="A0A834Z2K6"/>
<evidence type="ECO:0000313" key="1">
    <source>
        <dbReference type="EMBL" id="KAF8400419.1"/>
    </source>
</evidence>
<accession>A0A834Z2K6</accession>
<organism evidence="1 2">
    <name type="scientific">Tetracentron sinense</name>
    <name type="common">Spur-leaf</name>
    <dbReference type="NCBI Taxonomy" id="13715"/>
    <lineage>
        <taxon>Eukaryota</taxon>
        <taxon>Viridiplantae</taxon>
        <taxon>Streptophyta</taxon>
        <taxon>Embryophyta</taxon>
        <taxon>Tracheophyta</taxon>
        <taxon>Spermatophyta</taxon>
        <taxon>Magnoliopsida</taxon>
        <taxon>Trochodendrales</taxon>
        <taxon>Trochodendraceae</taxon>
        <taxon>Tetracentron</taxon>
    </lineage>
</organism>
<proteinExistence type="predicted"/>
<keyword evidence="2" id="KW-1185">Reference proteome</keyword>
<dbReference type="Proteomes" id="UP000655225">
    <property type="component" value="Unassembled WGS sequence"/>
</dbReference>
<dbReference type="Gene3D" id="3.20.180.10">
    <property type="entry name" value="PNP-oxidase-like"/>
    <property type="match status" value="1"/>
</dbReference>
<dbReference type="EMBL" id="JABCRI010000009">
    <property type="protein sequence ID" value="KAF8400419.1"/>
    <property type="molecule type" value="Genomic_DNA"/>
</dbReference>
<dbReference type="SUPFAM" id="SSF50475">
    <property type="entry name" value="FMN-binding split barrel"/>
    <property type="match status" value="1"/>
</dbReference>
<comment type="caution">
    <text evidence="1">The sequence shown here is derived from an EMBL/GenBank/DDBJ whole genome shotgun (WGS) entry which is preliminary data.</text>
</comment>
<name>A0A834Z2K6_TETSI</name>
<dbReference type="InterPro" id="IPR012349">
    <property type="entry name" value="Split_barrel_FMN-bd"/>
</dbReference>
<dbReference type="OrthoDB" id="2138282at2759"/>